<feature type="compositionally biased region" description="Polar residues" evidence="2">
    <location>
        <begin position="129"/>
        <end position="146"/>
    </location>
</feature>
<protein>
    <submittedName>
        <fullName evidence="3">Uncharacterized protein</fullName>
    </submittedName>
</protein>
<organism evidence="3">
    <name type="scientific">Vitis vinifera</name>
    <name type="common">Grape</name>
    <dbReference type="NCBI Taxonomy" id="29760"/>
    <lineage>
        <taxon>Eukaryota</taxon>
        <taxon>Viridiplantae</taxon>
        <taxon>Streptophyta</taxon>
        <taxon>Embryophyta</taxon>
        <taxon>Tracheophyta</taxon>
        <taxon>Spermatophyta</taxon>
        <taxon>Magnoliopsida</taxon>
        <taxon>eudicotyledons</taxon>
        <taxon>Gunneridae</taxon>
        <taxon>Pentapetalae</taxon>
        <taxon>rosids</taxon>
        <taxon>Vitales</taxon>
        <taxon>Vitaceae</taxon>
        <taxon>Viteae</taxon>
        <taxon>Vitis</taxon>
    </lineage>
</organism>
<keyword evidence="1" id="KW-0175">Coiled coil</keyword>
<evidence type="ECO:0000256" key="2">
    <source>
        <dbReference type="SAM" id="MobiDB-lite"/>
    </source>
</evidence>
<evidence type="ECO:0000313" key="3">
    <source>
        <dbReference type="EMBL" id="CAN66002.1"/>
    </source>
</evidence>
<feature type="region of interest" description="Disordered" evidence="2">
    <location>
        <begin position="113"/>
        <end position="146"/>
    </location>
</feature>
<reference evidence="3" key="1">
    <citation type="journal article" date="2007" name="PLoS ONE">
        <title>The first genome sequence of an elite grapevine cultivar (Pinot noir Vitis vinifera L.): coping with a highly heterozygous genome.</title>
        <authorList>
            <person name="Velasco R."/>
            <person name="Zharkikh A."/>
            <person name="Troggio M."/>
            <person name="Cartwright D.A."/>
            <person name="Cestaro A."/>
            <person name="Pruss D."/>
            <person name="Pindo M."/>
            <person name="FitzGerald L.M."/>
            <person name="Vezzulli S."/>
            <person name="Reid J."/>
            <person name="Malacarne G."/>
            <person name="Iliev D."/>
            <person name="Coppola G."/>
            <person name="Wardell B."/>
            <person name="Micheletti D."/>
            <person name="Macalma T."/>
            <person name="Facci M."/>
            <person name="Mitchell J.T."/>
            <person name="Perazzolli M."/>
            <person name="Eldredge G."/>
            <person name="Gatto P."/>
            <person name="Oyzerski R."/>
            <person name="Moretto M."/>
            <person name="Gutin N."/>
            <person name="Stefanini M."/>
            <person name="Chen Y."/>
            <person name="Segala C."/>
            <person name="Davenport C."/>
            <person name="Dematte L."/>
            <person name="Mraz A."/>
            <person name="Battilana J."/>
            <person name="Stormo K."/>
            <person name="Costa F."/>
            <person name="Tao Q."/>
            <person name="Si-Ammour A."/>
            <person name="Harkins T."/>
            <person name="Lackey A."/>
            <person name="Perbost C."/>
            <person name="Taillon B."/>
            <person name="Stella A."/>
            <person name="Solovyev V."/>
            <person name="Fawcett J.A."/>
            <person name="Sterck L."/>
            <person name="Vandepoele K."/>
            <person name="Grando S.M."/>
            <person name="Toppo S."/>
            <person name="Moser C."/>
            <person name="Lanchbury J."/>
            <person name="Bogden R."/>
            <person name="Skolnick M."/>
            <person name="Sgaramella V."/>
            <person name="Bhatnagar S.K."/>
            <person name="Fontana P."/>
            <person name="Gutin A."/>
            <person name="Van de Peer Y."/>
            <person name="Salamini F."/>
            <person name="Viola R."/>
        </authorList>
    </citation>
    <scope>NUCLEOTIDE SEQUENCE</scope>
</reference>
<name>A5BTR4_VITVI</name>
<gene>
    <name evidence="3" type="ORF">VITISV_027446</name>
</gene>
<accession>A5BTR4</accession>
<proteinExistence type="predicted"/>
<feature type="coiled-coil region" evidence="1">
    <location>
        <begin position="4"/>
        <end position="87"/>
    </location>
</feature>
<sequence>MGDRENLHAKLERVKNDLADAQKAVMDRAKALGKAEGEKKTAQAEVGRLREDVKVAEAKGRDSDKEIERLRKELEELQARFATQKELDNDYQKQVDDMFFFGYQFCMKKNNITQHIPNYPSNDKDKATDTSTQGDEVSSIVDPSTG</sequence>
<dbReference type="AlphaFoldDB" id="A5BTR4"/>
<evidence type="ECO:0000256" key="1">
    <source>
        <dbReference type="SAM" id="Coils"/>
    </source>
</evidence>
<dbReference type="EMBL" id="AM470815">
    <property type="protein sequence ID" value="CAN66002.1"/>
    <property type="molecule type" value="Genomic_DNA"/>
</dbReference>